<dbReference type="EMBL" id="DXIQ01000029">
    <property type="protein sequence ID" value="HIV38352.1"/>
    <property type="molecule type" value="Genomic_DNA"/>
</dbReference>
<dbReference type="PROSITE" id="PS51257">
    <property type="entry name" value="PROKAR_LIPOPROTEIN"/>
    <property type="match status" value="1"/>
</dbReference>
<keyword evidence="5" id="KW-0449">Lipoprotein</keyword>
<evidence type="ECO:0000256" key="2">
    <source>
        <dbReference type="ARBA" id="ARBA00022729"/>
    </source>
</evidence>
<dbReference type="Proteomes" id="UP000886814">
    <property type="component" value="Unassembled WGS sequence"/>
</dbReference>
<evidence type="ECO:0000256" key="6">
    <source>
        <dbReference type="SAM" id="SignalP"/>
    </source>
</evidence>
<proteinExistence type="predicted"/>
<dbReference type="PANTHER" id="PTHR43649">
    <property type="entry name" value="ARABINOSE-BINDING PROTEIN-RELATED"/>
    <property type="match status" value="1"/>
</dbReference>
<dbReference type="Gene3D" id="3.40.190.10">
    <property type="entry name" value="Periplasmic binding protein-like II"/>
    <property type="match status" value="2"/>
</dbReference>
<evidence type="ECO:0000256" key="1">
    <source>
        <dbReference type="ARBA" id="ARBA00022475"/>
    </source>
</evidence>
<dbReference type="AlphaFoldDB" id="A0A9D1PDI0"/>
<evidence type="ECO:0000313" key="8">
    <source>
        <dbReference type="Proteomes" id="UP000886814"/>
    </source>
</evidence>
<evidence type="ECO:0000256" key="4">
    <source>
        <dbReference type="ARBA" id="ARBA00023139"/>
    </source>
</evidence>
<feature type="signal peptide" evidence="6">
    <location>
        <begin position="1"/>
        <end position="22"/>
    </location>
</feature>
<keyword evidence="1" id="KW-1003">Cell membrane</keyword>
<organism evidence="7 8">
    <name type="scientific">Candidatus Blautia stercorigallinarum</name>
    <dbReference type="NCBI Taxonomy" id="2838501"/>
    <lineage>
        <taxon>Bacteria</taxon>
        <taxon>Bacillati</taxon>
        <taxon>Bacillota</taxon>
        <taxon>Clostridia</taxon>
        <taxon>Lachnospirales</taxon>
        <taxon>Lachnospiraceae</taxon>
        <taxon>Blautia</taxon>
    </lineage>
</organism>
<dbReference type="InterPro" id="IPR006059">
    <property type="entry name" value="SBP"/>
</dbReference>
<dbReference type="PANTHER" id="PTHR43649:SF33">
    <property type="entry name" value="POLYGALACTURONAN_RHAMNOGALACTURONAN-BINDING PROTEIN YTCQ"/>
    <property type="match status" value="1"/>
</dbReference>
<evidence type="ECO:0000313" key="7">
    <source>
        <dbReference type="EMBL" id="HIV38352.1"/>
    </source>
</evidence>
<dbReference type="Pfam" id="PF01547">
    <property type="entry name" value="SBP_bac_1"/>
    <property type="match status" value="1"/>
</dbReference>
<reference evidence="7" key="2">
    <citation type="submission" date="2021-04" db="EMBL/GenBank/DDBJ databases">
        <authorList>
            <person name="Gilroy R."/>
        </authorList>
    </citation>
    <scope>NUCLEOTIDE SEQUENCE</scope>
    <source>
        <strain evidence="7">CHK195-9823</strain>
    </source>
</reference>
<keyword evidence="4" id="KW-0564">Palmitate</keyword>
<gene>
    <name evidence="7" type="ORF">H9747_05035</name>
</gene>
<protein>
    <submittedName>
        <fullName evidence="7">ABC transporter substrate-binding protein</fullName>
    </submittedName>
</protein>
<reference evidence="7" key="1">
    <citation type="journal article" date="2021" name="PeerJ">
        <title>Extensive microbial diversity within the chicken gut microbiome revealed by metagenomics and culture.</title>
        <authorList>
            <person name="Gilroy R."/>
            <person name="Ravi A."/>
            <person name="Getino M."/>
            <person name="Pursley I."/>
            <person name="Horton D.L."/>
            <person name="Alikhan N.F."/>
            <person name="Baker D."/>
            <person name="Gharbi K."/>
            <person name="Hall N."/>
            <person name="Watson M."/>
            <person name="Adriaenssens E.M."/>
            <person name="Foster-Nyarko E."/>
            <person name="Jarju S."/>
            <person name="Secka A."/>
            <person name="Antonio M."/>
            <person name="Oren A."/>
            <person name="Chaudhuri R.R."/>
            <person name="La Ragione R."/>
            <person name="Hildebrand F."/>
            <person name="Pallen M.J."/>
        </authorList>
    </citation>
    <scope>NUCLEOTIDE SEQUENCE</scope>
    <source>
        <strain evidence="7">CHK195-9823</strain>
    </source>
</reference>
<dbReference type="InterPro" id="IPR050490">
    <property type="entry name" value="Bact_solute-bd_prot1"/>
</dbReference>
<evidence type="ECO:0000256" key="3">
    <source>
        <dbReference type="ARBA" id="ARBA00023136"/>
    </source>
</evidence>
<evidence type="ECO:0000256" key="5">
    <source>
        <dbReference type="ARBA" id="ARBA00023288"/>
    </source>
</evidence>
<keyword evidence="2 6" id="KW-0732">Signal</keyword>
<dbReference type="SUPFAM" id="SSF53850">
    <property type="entry name" value="Periplasmic binding protein-like II"/>
    <property type="match status" value="1"/>
</dbReference>
<name>A0A9D1PDI0_9FIRM</name>
<sequence length="195" mass="20871">MQKKYLKAVSALMCTAMCVSLAACGSGGGSDEGGSGSGSSGSGGLEIAYNLTTDDFSVFEDIINDFSEETGIDVTIYNGGDDYESAMKTRMSSGDLPDMWVTHGWSLIRYSEYMMDLSDQEWVSNIDPGLKEVITNDNGELFILPITQAVAAIMYNKDVLTQAGVDATQIRTWDDFAAACQSVLDNTDAAPITGF</sequence>
<accession>A0A9D1PDI0</accession>
<feature type="chain" id="PRO_5039335168" evidence="6">
    <location>
        <begin position="23"/>
        <end position="195"/>
    </location>
</feature>
<keyword evidence="3" id="KW-0472">Membrane</keyword>
<comment type="caution">
    <text evidence="7">The sequence shown here is derived from an EMBL/GenBank/DDBJ whole genome shotgun (WGS) entry which is preliminary data.</text>
</comment>